<accession>A0A117RB12</accession>
<dbReference type="RefSeq" id="WP_061926485.1">
    <property type="nucleotide sequence ID" value="NZ_KQ948864.1"/>
</dbReference>
<dbReference type="OrthoDB" id="3687546at2"/>
<reference evidence="1 2" key="1">
    <citation type="submission" date="2015-10" db="EMBL/GenBank/DDBJ databases">
        <title>Draft genome sequence of Streptomyces bungoensis DSM 41781, type strain for the species Streptomyces bungoensis.</title>
        <authorList>
            <person name="Ruckert C."/>
            <person name="Winkler A."/>
            <person name="Kalinowski J."/>
            <person name="Kampfer P."/>
            <person name="Glaeser S."/>
        </authorList>
    </citation>
    <scope>NUCLEOTIDE SEQUENCE [LARGE SCALE GENOMIC DNA]</scope>
    <source>
        <strain evidence="1 2">DSM 41781</strain>
    </source>
</reference>
<keyword evidence="2" id="KW-1185">Reference proteome</keyword>
<dbReference type="STRING" id="285568.AQJ66_24970"/>
<dbReference type="EMBL" id="LMWX01000045">
    <property type="protein sequence ID" value="KUN80938.1"/>
    <property type="molecule type" value="Genomic_DNA"/>
</dbReference>
<protein>
    <recommendedName>
        <fullName evidence="3">L-tyrosine 3-hydroxylase</fullName>
    </recommendedName>
</protein>
<comment type="caution">
    <text evidence="1">The sequence shown here is derived from an EMBL/GenBank/DDBJ whole genome shotgun (WGS) entry which is preliminary data.</text>
</comment>
<name>A0A117RB12_9ACTN</name>
<evidence type="ECO:0000313" key="1">
    <source>
        <dbReference type="EMBL" id="KUN80938.1"/>
    </source>
</evidence>
<evidence type="ECO:0008006" key="3">
    <source>
        <dbReference type="Google" id="ProtNLM"/>
    </source>
</evidence>
<organism evidence="1 2">
    <name type="scientific">Streptomyces bungoensis</name>
    <dbReference type="NCBI Taxonomy" id="285568"/>
    <lineage>
        <taxon>Bacteria</taxon>
        <taxon>Bacillati</taxon>
        <taxon>Actinomycetota</taxon>
        <taxon>Actinomycetes</taxon>
        <taxon>Kitasatosporales</taxon>
        <taxon>Streptomycetaceae</taxon>
        <taxon>Streptomyces</taxon>
    </lineage>
</organism>
<dbReference type="Proteomes" id="UP000053024">
    <property type="component" value="Unassembled WGS sequence"/>
</dbReference>
<sequence length="317" mass="34786">MSAGPHRTVTELPVAEGWDFGDFPYGLEPLTLPEPPHRPAADVPDVLCAEPATGAAGPPCPRTGPAPGLPELAHQLFWFRWITGHQVTFAVWQLLGHALHQAHERPDPAPSLEAMTELTRAYTAMLLYTSSCPEDVYGDVIRPSMFLQHRGFSGTWAPDFAPVRRLLRGRKTPWHDTPEGGRLADEVRLYHLVHSGVAAKLVPGGRSLLQDTVPAARPHDPRLQSLVYDNYFLTLRADVPTADVLDQLRRRLTAVRLDVSVNGLYPGLTEPEDAALPEELRGEDARACERDFDAVLARVDGLAAALDGRLLHGSIAR</sequence>
<gene>
    <name evidence="1" type="ORF">AQJ66_24970</name>
</gene>
<proteinExistence type="predicted"/>
<evidence type="ECO:0000313" key="2">
    <source>
        <dbReference type="Proteomes" id="UP000053024"/>
    </source>
</evidence>
<dbReference type="AlphaFoldDB" id="A0A117RB12"/>